<name>M4B1D5_HYAAE</name>
<sequence>MKRGIARVSCGRSRECDHVVGCKVGSLVIEWWWVEFIRSYAMVKMSSGLLRSISSYMPLTAMLDPICIYHCDTRTSQQLQASAAPALYFEMSVKKHWFNVKRRKEVYVVVRTRSMAFTEGTTFRKRWSDFNWHL</sequence>
<dbReference type="VEuPathDB" id="FungiDB:HpaG800082"/>
<dbReference type="InParanoid" id="M4B1D5"/>
<protein>
    <submittedName>
        <fullName evidence="1">Uncharacterized protein</fullName>
    </submittedName>
</protein>
<dbReference type="EnsemblProtists" id="HpaT800082">
    <property type="protein sequence ID" value="HpaP800082"/>
    <property type="gene ID" value="HpaG800082"/>
</dbReference>
<dbReference type="HOGENOM" id="CLU_1900223_0_0_1"/>
<dbReference type="AlphaFoldDB" id="M4B1D5"/>
<evidence type="ECO:0000313" key="2">
    <source>
        <dbReference type="Proteomes" id="UP000011713"/>
    </source>
</evidence>
<proteinExistence type="predicted"/>
<keyword evidence="2" id="KW-1185">Reference proteome</keyword>
<reference evidence="1" key="2">
    <citation type="submission" date="2015-06" db="UniProtKB">
        <authorList>
            <consortium name="EnsemblProtists"/>
        </authorList>
    </citation>
    <scope>IDENTIFICATION</scope>
    <source>
        <strain evidence="1">Emoy2</strain>
    </source>
</reference>
<dbReference type="Proteomes" id="UP000011713">
    <property type="component" value="Unassembled WGS sequence"/>
</dbReference>
<accession>M4B1D5</accession>
<dbReference type="EMBL" id="JH597776">
    <property type="status" value="NOT_ANNOTATED_CDS"/>
    <property type="molecule type" value="Genomic_DNA"/>
</dbReference>
<organism evidence="1 2">
    <name type="scientific">Hyaloperonospora arabidopsidis (strain Emoy2)</name>
    <name type="common">Downy mildew agent</name>
    <name type="synonym">Peronospora arabidopsidis</name>
    <dbReference type="NCBI Taxonomy" id="559515"/>
    <lineage>
        <taxon>Eukaryota</taxon>
        <taxon>Sar</taxon>
        <taxon>Stramenopiles</taxon>
        <taxon>Oomycota</taxon>
        <taxon>Peronosporomycetes</taxon>
        <taxon>Peronosporales</taxon>
        <taxon>Peronosporaceae</taxon>
        <taxon>Hyaloperonospora</taxon>
    </lineage>
</organism>
<evidence type="ECO:0000313" key="1">
    <source>
        <dbReference type="EnsemblProtists" id="HpaP800082"/>
    </source>
</evidence>
<reference evidence="2" key="1">
    <citation type="journal article" date="2010" name="Science">
        <title>Signatures of adaptation to obligate biotrophy in the Hyaloperonospora arabidopsidis genome.</title>
        <authorList>
            <person name="Baxter L."/>
            <person name="Tripathy S."/>
            <person name="Ishaque N."/>
            <person name="Boot N."/>
            <person name="Cabral A."/>
            <person name="Kemen E."/>
            <person name="Thines M."/>
            <person name="Ah-Fong A."/>
            <person name="Anderson R."/>
            <person name="Badejoko W."/>
            <person name="Bittner-Eddy P."/>
            <person name="Boore J.L."/>
            <person name="Chibucos M.C."/>
            <person name="Coates M."/>
            <person name="Dehal P."/>
            <person name="Delehaunty K."/>
            <person name="Dong S."/>
            <person name="Downton P."/>
            <person name="Dumas B."/>
            <person name="Fabro G."/>
            <person name="Fronick C."/>
            <person name="Fuerstenberg S.I."/>
            <person name="Fulton L."/>
            <person name="Gaulin E."/>
            <person name="Govers F."/>
            <person name="Hughes L."/>
            <person name="Humphray S."/>
            <person name="Jiang R.H."/>
            <person name="Judelson H."/>
            <person name="Kamoun S."/>
            <person name="Kyung K."/>
            <person name="Meijer H."/>
            <person name="Minx P."/>
            <person name="Morris P."/>
            <person name="Nelson J."/>
            <person name="Phuntumart V."/>
            <person name="Qutob D."/>
            <person name="Rehmany A."/>
            <person name="Rougon-Cardoso A."/>
            <person name="Ryden P."/>
            <person name="Torto-Alalibo T."/>
            <person name="Studholme D."/>
            <person name="Wang Y."/>
            <person name="Win J."/>
            <person name="Wood J."/>
            <person name="Clifton S.W."/>
            <person name="Rogers J."/>
            <person name="Van den Ackerveken G."/>
            <person name="Jones J.D."/>
            <person name="McDowell J.M."/>
            <person name="Beynon J."/>
            <person name="Tyler B.M."/>
        </authorList>
    </citation>
    <scope>NUCLEOTIDE SEQUENCE [LARGE SCALE GENOMIC DNA]</scope>
    <source>
        <strain evidence="2">Emoy2</strain>
    </source>
</reference>